<evidence type="ECO:0000256" key="2">
    <source>
        <dbReference type="ARBA" id="ARBA00022448"/>
    </source>
</evidence>
<dbReference type="InterPro" id="IPR036942">
    <property type="entry name" value="Beta-barrel_TonB_sf"/>
</dbReference>
<proteinExistence type="inferred from homology"/>
<keyword evidence="10 11" id="KW-0998">Cell outer membrane</keyword>
<comment type="similarity">
    <text evidence="11 12">Belongs to the TonB-dependent receptor family.</text>
</comment>
<dbReference type="PANTHER" id="PTHR32552">
    <property type="entry name" value="FERRICHROME IRON RECEPTOR-RELATED"/>
    <property type="match status" value="1"/>
</dbReference>
<evidence type="ECO:0000256" key="10">
    <source>
        <dbReference type="ARBA" id="ARBA00023237"/>
    </source>
</evidence>
<feature type="domain" description="TonB-dependent receptor-like beta-barrel" evidence="14">
    <location>
        <begin position="433"/>
        <end position="759"/>
    </location>
</feature>
<comment type="caution">
    <text evidence="16">The sequence shown here is derived from an EMBL/GenBank/DDBJ whole genome shotgun (WGS) entry which is preliminary data.</text>
</comment>
<name>A0A3E5BAR0_9BACE</name>
<keyword evidence="6" id="KW-0408">Iron</keyword>
<evidence type="ECO:0000256" key="4">
    <source>
        <dbReference type="ARBA" id="ARBA00022496"/>
    </source>
</evidence>
<dbReference type="EMBL" id="QSUL01000008">
    <property type="protein sequence ID" value="RGN34701.1"/>
    <property type="molecule type" value="Genomic_DNA"/>
</dbReference>
<dbReference type="SUPFAM" id="SSF56935">
    <property type="entry name" value="Porins"/>
    <property type="match status" value="1"/>
</dbReference>
<evidence type="ECO:0000256" key="11">
    <source>
        <dbReference type="PROSITE-ProRule" id="PRU01360"/>
    </source>
</evidence>
<evidence type="ECO:0000256" key="5">
    <source>
        <dbReference type="ARBA" id="ARBA00022692"/>
    </source>
</evidence>
<keyword evidence="9 11" id="KW-0472">Membrane</keyword>
<sequence>MEKSKLFAFALALLSIGNVCAEEVDTLKIVDVEEVLIIAAPKENRKLRELPNAVTLLSQQDMQAAQVNSIKNLTALVPNIFIPDYGSRLTSAVYIRGIGSRINTPSVGLYVDNIPYIDKSAFDFDYSDIERIDVLRGPQGTLYGRNAMGGIIKVHTKSPFSYQGTDFRIGAGTHNQYNTSVTHYHRINERFAFSAGGFYDYEGGFFRNAARNNDKLDKGQSVGGRARAIYLPSENWKLDFNLSYEYSDQGGYPYGLYDKENGTVAKPAYDEESSYYRNLLNAGLNLEYQAQNFILSAVTGYQWLRDRMFMDQDFSAANIFNIEQKQRINTFSEEIVLKSKPNRRWQWTTGAFGFYQSLHTDGPVLFHRDGITSVIEGNANSVFDGLASMGIPGIPVMHLSINNGSLPVSGSFDTPTLSGAIFHQSTFNDLFVKGLSATIGLRMDYEKVKMEYNSAAATTNFNFSMKMGNPANPQIIESQGLEGNAAYLGKESTDYVQLLPKFALQYEWNKGNNIYATAARGYRSGGYNIQMFSDLVTGVLSNSMMDAIMTDPKFSKFAAMIDQMKKELPEVSDATKYKPEYTWNYEIGSHLTLWEGRLLADLSAFYMDTRNQQIAKFAENGLGRITVNAGKSHSYGAEASLRAALTTVFTVNASYGYTYATFKEYATNVKVDGKTEEINYNGNYVPFVPKHTLSLGGQYVFRINPGHWLDRIQINANYTGAGRIYWTEQNDVSQSFYGTLNGRLSLQKGNGQIDFWVRNALDKDYAAFYFESMGNGFMQKGRPIQAGIELRCRF</sequence>
<dbReference type="Pfam" id="PF07715">
    <property type="entry name" value="Plug"/>
    <property type="match status" value="1"/>
</dbReference>
<comment type="subcellular location">
    <subcellularLocation>
        <location evidence="1 11">Cell outer membrane</location>
        <topology evidence="1 11">Multi-pass membrane protein</topology>
    </subcellularLocation>
</comment>
<feature type="signal peptide" evidence="13">
    <location>
        <begin position="1"/>
        <end position="21"/>
    </location>
</feature>
<evidence type="ECO:0000256" key="9">
    <source>
        <dbReference type="ARBA" id="ARBA00023136"/>
    </source>
</evidence>
<keyword evidence="16" id="KW-0675">Receptor</keyword>
<keyword evidence="2 11" id="KW-0813">Transport</keyword>
<evidence type="ECO:0000256" key="7">
    <source>
        <dbReference type="ARBA" id="ARBA00023065"/>
    </source>
</evidence>
<feature type="domain" description="TonB-dependent receptor plug" evidence="15">
    <location>
        <begin position="47"/>
        <end position="151"/>
    </location>
</feature>
<dbReference type="InterPro" id="IPR039426">
    <property type="entry name" value="TonB-dep_rcpt-like"/>
</dbReference>
<dbReference type="AlphaFoldDB" id="A0A3E5BAR0"/>
<keyword evidence="7" id="KW-0406">Ion transport</keyword>
<evidence type="ECO:0000256" key="3">
    <source>
        <dbReference type="ARBA" id="ARBA00022452"/>
    </source>
</evidence>
<accession>A0A3E5BAR0</accession>
<keyword evidence="8 12" id="KW-0798">TonB box</keyword>
<dbReference type="Gene3D" id="2.40.170.20">
    <property type="entry name" value="TonB-dependent receptor, beta-barrel domain"/>
    <property type="match status" value="1"/>
</dbReference>
<evidence type="ECO:0000256" key="8">
    <source>
        <dbReference type="ARBA" id="ARBA00023077"/>
    </source>
</evidence>
<dbReference type="PROSITE" id="PS52016">
    <property type="entry name" value="TONB_DEPENDENT_REC_3"/>
    <property type="match status" value="1"/>
</dbReference>
<evidence type="ECO:0000313" key="16">
    <source>
        <dbReference type="EMBL" id="RGN34701.1"/>
    </source>
</evidence>
<dbReference type="RefSeq" id="WP_117724552.1">
    <property type="nucleotide sequence ID" value="NZ_QSUL01000008.1"/>
</dbReference>
<dbReference type="Proteomes" id="UP000260983">
    <property type="component" value="Unassembled WGS sequence"/>
</dbReference>
<evidence type="ECO:0000259" key="15">
    <source>
        <dbReference type="Pfam" id="PF07715"/>
    </source>
</evidence>
<dbReference type="GO" id="GO:0009279">
    <property type="term" value="C:cell outer membrane"/>
    <property type="evidence" value="ECO:0007669"/>
    <property type="project" value="UniProtKB-SubCell"/>
</dbReference>
<protein>
    <submittedName>
        <fullName evidence="16">TonB-dependent receptor</fullName>
    </submittedName>
</protein>
<evidence type="ECO:0000313" key="17">
    <source>
        <dbReference type="Proteomes" id="UP000260983"/>
    </source>
</evidence>
<evidence type="ECO:0000259" key="14">
    <source>
        <dbReference type="Pfam" id="PF00593"/>
    </source>
</evidence>
<keyword evidence="13" id="KW-0732">Signal</keyword>
<organism evidence="16 17">
    <name type="scientific">Bacteroides oleiciplenus</name>
    <dbReference type="NCBI Taxonomy" id="626931"/>
    <lineage>
        <taxon>Bacteria</taxon>
        <taxon>Pseudomonadati</taxon>
        <taxon>Bacteroidota</taxon>
        <taxon>Bacteroidia</taxon>
        <taxon>Bacteroidales</taxon>
        <taxon>Bacteroidaceae</taxon>
        <taxon>Bacteroides</taxon>
    </lineage>
</organism>
<evidence type="ECO:0000256" key="1">
    <source>
        <dbReference type="ARBA" id="ARBA00004571"/>
    </source>
</evidence>
<dbReference type="InterPro" id="IPR000531">
    <property type="entry name" value="Beta-barrel_TonB"/>
</dbReference>
<keyword evidence="5 11" id="KW-0812">Transmembrane</keyword>
<dbReference type="GO" id="GO:0006826">
    <property type="term" value="P:iron ion transport"/>
    <property type="evidence" value="ECO:0007669"/>
    <property type="project" value="UniProtKB-KW"/>
</dbReference>
<dbReference type="Pfam" id="PF00593">
    <property type="entry name" value="TonB_dep_Rec_b-barrel"/>
    <property type="match status" value="1"/>
</dbReference>
<reference evidence="16 17" key="1">
    <citation type="submission" date="2018-08" db="EMBL/GenBank/DDBJ databases">
        <title>A genome reference for cultivated species of the human gut microbiota.</title>
        <authorList>
            <person name="Zou Y."/>
            <person name="Xue W."/>
            <person name="Luo G."/>
        </authorList>
    </citation>
    <scope>NUCLEOTIDE SEQUENCE [LARGE SCALE GENOMIC DNA]</scope>
    <source>
        <strain evidence="16 17">OM05-15BH</strain>
    </source>
</reference>
<dbReference type="InterPro" id="IPR012910">
    <property type="entry name" value="Plug_dom"/>
</dbReference>
<feature type="chain" id="PRO_5017721853" evidence="13">
    <location>
        <begin position="22"/>
        <end position="794"/>
    </location>
</feature>
<evidence type="ECO:0000256" key="12">
    <source>
        <dbReference type="RuleBase" id="RU003357"/>
    </source>
</evidence>
<gene>
    <name evidence="16" type="ORF">DXB65_13385</name>
</gene>
<dbReference type="PANTHER" id="PTHR32552:SF81">
    <property type="entry name" value="TONB-DEPENDENT OUTER MEMBRANE RECEPTOR"/>
    <property type="match status" value="1"/>
</dbReference>
<keyword evidence="3 11" id="KW-1134">Transmembrane beta strand</keyword>
<evidence type="ECO:0000256" key="13">
    <source>
        <dbReference type="SAM" id="SignalP"/>
    </source>
</evidence>
<keyword evidence="4" id="KW-0410">Iron transport</keyword>
<evidence type="ECO:0000256" key="6">
    <source>
        <dbReference type="ARBA" id="ARBA00023004"/>
    </source>
</evidence>